<feature type="domain" description="Peptidase M1 membrane alanine aminopeptidase" evidence="14">
    <location>
        <begin position="277"/>
        <end position="471"/>
    </location>
</feature>
<comment type="cofactor">
    <cofactor evidence="2">
        <name>Zn(2+)</name>
        <dbReference type="ChEBI" id="CHEBI:29105"/>
    </cofactor>
</comment>
<dbReference type="NCBIfam" id="TIGR04183">
    <property type="entry name" value="Por_Secre_tail"/>
    <property type="match status" value="1"/>
</dbReference>
<evidence type="ECO:0000256" key="12">
    <source>
        <dbReference type="ARBA" id="ARBA00023049"/>
    </source>
</evidence>
<dbReference type="GO" id="GO:0004177">
    <property type="term" value="F:aminopeptidase activity"/>
    <property type="evidence" value="ECO:0007669"/>
    <property type="project" value="UniProtKB-KW"/>
</dbReference>
<protein>
    <recommendedName>
        <fullName evidence="5">Aminopeptidase N</fullName>
        <ecNumber evidence="4">3.4.11.2</ecNumber>
    </recommendedName>
</protein>
<feature type="chain" id="PRO_5047185626" description="Aminopeptidase N" evidence="13">
    <location>
        <begin position="19"/>
        <end position="646"/>
    </location>
</feature>
<dbReference type="SUPFAM" id="SSF55486">
    <property type="entry name" value="Metalloproteases ('zincins'), catalytic domain"/>
    <property type="match status" value="1"/>
</dbReference>
<dbReference type="InterPro" id="IPR050344">
    <property type="entry name" value="Peptidase_M1_aminopeptidases"/>
</dbReference>
<dbReference type="Proteomes" id="UP001595885">
    <property type="component" value="Unassembled WGS sequence"/>
</dbReference>
<evidence type="ECO:0000256" key="7">
    <source>
        <dbReference type="ARBA" id="ARBA00022670"/>
    </source>
</evidence>
<evidence type="ECO:0000256" key="13">
    <source>
        <dbReference type="SAM" id="SignalP"/>
    </source>
</evidence>
<evidence type="ECO:0000256" key="1">
    <source>
        <dbReference type="ARBA" id="ARBA00000098"/>
    </source>
</evidence>
<dbReference type="RefSeq" id="WP_379737606.1">
    <property type="nucleotide sequence ID" value="NZ_JBHSGW010000001.1"/>
</dbReference>
<feature type="signal peptide" evidence="13">
    <location>
        <begin position="1"/>
        <end position="18"/>
    </location>
</feature>
<dbReference type="Gene3D" id="2.60.40.1730">
    <property type="entry name" value="tricorn interacting facor f3 domain"/>
    <property type="match status" value="1"/>
</dbReference>
<gene>
    <name evidence="16" type="ORF">ACFO3U_01115</name>
</gene>
<proteinExistence type="inferred from homology"/>
<dbReference type="Gene3D" id="1.10.390.10">
    <property type="entry name" value="Neutral Protease Domain 2"/>
    <property type="match status" value="1"/>
</dbReference>
<keyword evidence="10" id="KW-0378">Hydrolase</keyword>
<evidence type="ECO:0000256" key="5">
    <source>
        <dbReference type="ARBA" id="ARBA00015611"/>
    </source>
</evidence>
<evidence type="ECO:0000256" key="8">
    <source>
        <dbReference type="ARBA" id="ARBA00022723"/>
    </source>
</evidence>
<comment type="caution">
    <text evidence="16">The sequence shown here is derived from an EMBL/GenBank/DDBJ whole genome shotgun (WGS) entry which is preliminary data.</text>
</comment>
<keyword evidence="6 16" id="KW-0031">Aminopeptidase</keyword>
<dbReference type="InterPro" id="IPR026444">
    <property type="entry name" value="Secre_tail"/>
</dbReference>
<dbReference type="InterPro" id="IPR027268">
    <property type="entry name" value="Peptidase_M4/M1_CTD_sf"/>
</dbReference>
<dbReference type="InterPro" id="IPR045357">
    <property type="entry name" value="Aminopeptidase_N-like_N"/>
</dbReference>
<dbReference type="InterPro" id="IPR001930">
    <property type="entry name" value="Peptidase_M1"/>
</dbReference>
<feature type="domain" description="Aminopeptidase N-like N-terminal" evidence="15">
    <location>
        <begin position="55"/>
        <end position="227"/>
    </location>
</feature>
<keyword evidence="9 13" id="KW-0732">Signal</keyword>
<keyword evidence="8" id="KW-0479">Metal-binding</keyword>
<evidence type="ECO:0000256" key="4">
    <source>
        <dbReference type="ARBA" id="ARBA00012564"/>
    </source>
</evidence>
<organism evidence="16 17">
    <name type="scientific">Flavobacterium ponti</name>
    <dbReference type="NCBI Taxonomy" id="665133"/>
    <lineage>
        <taxon>Bacteria</taxon>
        <taxon>Pseudomonadati</taxon>
        <taxon>Bacteroidota</taxon>
        <taxon>Flavobacteriia</taxon>
        <taxon>Flavobacteriales</taxon>
        <taxon>Flavobacteriaceae</taxon>
        <taxon>Flavobacterium</taxon>
    </lineage>
</organism>
<keyword evidence="11" id="KW-0862">Zinc</keyword>
<keyword evidence="17" id="KW-1185">Reference proteome</keyword>
<keyword evidence="7" id="KW-0645">Protease</keyword>
<dbReference type="Pfam" id="PF01433">
    <property type="entry name" value="Peptidase_M1"/>
    <property type="match status" value="1"/>
</dbReference>
<dbReference type="InterPro" id="IPR014782">
    <property type="entry name" value="Peptidase_M1_dom"/>
</dbReference>
<accession>A0ABV9P1X1</accession>
<evidence type="ECO:0000313" key="17">
    <source>
        <dbReference type="Proteomes" id="UP001595885"/>
    </source>
</evidence>
<dbReference type="Pfam" id="PF17900">
    <property type="entry name" value="Peptidase_M1_N"/>
    <property type="match status" value="1"/>
</dbReference>
<dbReference type="InterPro" id="IPR042097">
    <property type="entry name" value="Aminopeptidase_N-like_N_sf"/>
</dbReference>
<evidence type="ECO:0000256" key="3">
    <source>
        <dbReference type="ARBA" id="ARBA00010136"/>
    </source>
</evidence>
<keyword evidence="12" id="KW-0482">Metalloprotease</keyword>
<name>A0ABV9P1X1_9FLAO</name>
<sequence>MKKILLAILLVISSISLAQTVNSEFEKMVEAEMKSAAKMQNLTVNPNTQNYDITYHELRFTVDPAVSNISGIVTTTFTALANMPTITFDMSDSMTVTSVTRNNQPLTFTQNTNKELVINFPTAITTGTSATVVITYAGPPDPSGFGSFVNTQHNGTPVMWTLSEPFGARDWWPCKQDLNDKVNTIDVYITAPSQYTSVANGLEVSQTTNGVSKTTHFHHGYPIPAYLIAIAVTNYQTHTQQAGLGTTSSPFFPIINYMYPETATANINSVAITPTIMNFYEATFTPYPFRNEKYGHCQFGWGGGMEHTTVSFMTANSSGAYSRSLIAHELGHQWFGDKVTCGSWRDIWLNEGFATYLASLVIENLDGNTAFVADKNNMINSITSQPGGAVYLTATEAENVNRIFNSRLSYNKGAMVLEMLRWKMGDTMFFQALQNYLNDTNLAYAYALTPNLQAHLEAVYGSSLTEFFGDWIYNQGYPTYSISATQINPSQIQITVNQTQSHPSVTYFEMPIEVRLTGAGSQVFDARLENTTNGQQFIVNVPFTATGIEFDPNKHLISKNNTTALPNSSFELQENIVLAPNPASSFVELIVPERIVVEKVELYNTLGQLISQKTTSQFSIEDLSTGLFVVRIYTNEGIVVKNLLKK</sequence>
<evidence type="ECO:0000256" key="9">
    <source>
        <dbReference type="ARBA" id="ARBA00022729"/>
    </source>
</evidence>
<evidence type="ECO:0000259" key="15">
    <source>
        <dbReference type="Pfam" id="PF17900"/>
    </source>
</evidence>
<evidence type="ECO:0000256" key="11">
    <source>
        <dbReference type="ARBA" id="ARBA00022833"/>
    </source>
</evidence>
<dbReference type="PANTHER" id="PTHR11533">
    <property type="entry name" value="PROTEASE M1 ZINC METALLOPROTEASE"/>
    <property type="match status" value="1"/>
</dbReference>
<comment type="similarity">
    <text evidence="3">Belongs to the peptidase M1 family.</text>
</comment>
<evidence type="ECO:0000313" key="16">
    <source>
        <dbReference type="EMBL" id="MFC4738586.1"/>
    </source>
</evidence>
<dbReference type="PANTHER" id="PTHR11533:SF174">
    <property type="entry name" value="PUROMYCIN-SENSITIVE AMINOPEPTIDASE-RELATED"/>
    <property type="match status" value="1"/>
</dbReference>
<dbReference type="CDD" id="cd09603">
    <property type="entry name" value="M1_APN_like"/>
    <property type="match status" value="1"/>
</dbReference>
<dbReference type="EC" id="3.4.11.2" evidence="4"/>
<evidence type="ECO:0000256" key="6">
    <source>
        <dbReference type="ARBA" id="ARBA00022438"/>
    </source>
</evidence>
<dbReference type="SUPFAM" id="SSF63737">
    <property type="entry name" value="Leukotriene A4 hydrolase N-terminal domain"/>
    <property type="match status" value="1"/>
</dbReference>
<comment type="catalytic activity">
    <reaction evidence="1">
        <text>Release of an N-terminal amino acid, Xaa-|-Yaa- from a peptide, amide or arylamide. Xaa is preferably Ala, but may be most amino acids including Pro (slow action). When a terminal hydrophobic residue is followed by a prolyl residue, the two may be released as an intact Xaa-Pro dipeptide.</text>
        <dbReference type="EC" id="3.4.11.2"/>
    </reaction>
</comment>
<reference evidence="17" key="1">
    <citation type="journal article" date="2019" name="Int. J. Syst. Evol. Microbiol.">
        <title>The Global Catalogue of Microorganisms (GCM) 10K type strain sequencing project: providing services to taxonomists for standard genome sequencing and annotation.</title>
        <authorList>
            <consortium name="The Broad Institute Genomics Platform"/>
            <consortium name="The Broad Institute Genome Sequencing Center for Infectious Disease"/>
            <person name="Wu L."/>
            <person name="Ma J."/>
        </authorList>
    </citation>
    <scope>NUCLEOTIDE SEQUENCE [LARGE SCALE GENOMIC DNA]</scope>
    <source>
        <strain evidence="17">CCUG 50349</strain>
    </source>
</reference>
<dbReference type="EMBL" id="JBHSGW010000001">
    <property type="protein sequence ID" value="MFC4738586.1"/>
    <property type="molecule type" value="Genomic_DNA"/>
</dbReference>
<evidence type="ECO:0000256" key="2">
    <source>
        <dbReference type="ARBA" id="ARBA00001947"/>
    </source>
</evidence>
<dbReference type="PRINTS" id="PR00756">
    <property type="entry name" value="ALADIPTASE"/>
</dbReference>
<evidence type="ECO:0000256" key="10">
    <source>
        <dbReference type="ARBA" id="ARBA00022801"/>
    </source>
</evidence>
<evidence type="ECO:0000259" key="14">
    <source>
        <dbReference type="Pfam" id="PF01433"/>
    </source>
</evidence>